<keyword evidence="1" id="KW-0732">Signal</keyword>
<dbReference type="SUPFAM" id="SSF53955">
    <property type="entry name" value="Lysozyme-like"/>
    <property type="match status" value="1"/>
</dbReference>
<dbReference type="Pfam" id="PF01551">
    <property type="entry name" value="Peptidase_M23"/>
    <property type="match status" value="1"/>
</dbReference>
<keyword evidence="6" id="KW-1185">Reference proteome</keyword>
<feature type="region of interest" description="Disordered" evidence="2">
    <location>
        <begin position="1"/>
        <end position="46"/>
    </location>
</feature>
<dbReference type="InterPro" id="IPR016047">
    <property type="entry name" value="M23ase_b-sheet_dom"/>
</dbReference>
<keyword evidence="3" id="KW-0472">Membrane</keyword>
<evidence type="ECO:0000256" key="1">
    <source>
        <dbReference type="ARBA" id="ARBA00022729"/>
    </source>
</evidence>
<feature type="region of interest" description="Disordered" evidence="2">
    <location>
        <begin position="72"/>
        <end position="93"/>
    </location>
</feature>
<feature type="compositionally biased region" description="Basic and acidic residues" evidence="2">
    <location>
        <begin position="1"/>
        <end position="10"/>
    </location>
</feature>
<dbReference type="PANTHER" id="PTHR21666">
    <property type="entry name" value="PEPTIDASE-RELATED"/>
    <property type="match status" value="1"/>
</dbReference>
<proteinExistence type="predicted"/>
<name>A0ABW3XPH4_9ACTN</name>
<keyword evidence="3" id="KW-0812">Transmembrane</keyword>
<evidence type="ECO:0000313" key="5">
    <source>
        <dbReference type="EMBL" id="MFD1311049.1"/>
    </source>
</evidence>
<gene>
    <name evidence="5" type="ORF">ACFQ5X_35145</name>
</gene>
<evidence type="ECO:0000256" key="3">
    <source>
        <dbReference type="SAM" id="Phobius"/>
    </source>
</evidence>
<evidence type="ECO:0000256" key="2">
    <source>
        <dbReference type="SAM" id="MobiDB-lite"/>
    </source>
</evidence>
<sequence length="388" mass="40875">MNDPTPDARRTGAQPVGVEPVGVDAVDPAPSDERPEHTRRRRRPGPFTLLALPGLTVVLGFAGVMAATGRLPSPWSEDSDAHPATAGSSATDRVDASYVPWLREAARTCSLLKPSVLAAQIDRSSGWNTDPATLSGTVGIAGFTESQWRTWGKDADGNGKSSPRDPVDAIMALARQDCALAEDVTRLRTRGTVSGDLLDLTLAVYTVGTDSVTRAGRVPATARTYLTEVKDLSARYRTFDHEENAKPGTGKASGVLAPPVTTLMISSPFGSRKHPLTGVTKLHTGVDFAAPRNAPVSAARQGQVVFAGMTKAYGNRVVIDHGTIGGRRLETTYSHMSSLLVTAGQSVETGTAVGFVGSTGLSTGPHLHFEVLVDGAYTDPMPWLAVAR</sequence>
<feature type="domain" description="M23ase beta-sheet core" evidence="4">
    <location>
        <begin position="282"/>
        <end position="380"/>
    </location>
</feature>
<keyword evidence="3" id="KW-1133">Transmembrane helix</keyword>
<dbReference type="InterPro" id="IPR011055">
    <property type="entry name" value="Dup_hybrid_motif"/>
</dbReference>
<comment type="caution">
    <text evidence="5">The sequence shown here is derived from an EMBL/GenBank/DDBJ whole genome shotgun (WGS) entry which is preliminary data.</text>
</comment>
<dbReference type="InterPro" id="IPR023346">
    <property type="entry name" value="Lysozyme-like_dom_sf"/>
</dbReference>
<feature type="transmembrane region" description="Helical" evidence="3">
    <location>
        <begin position="47"/>
        <end position="67"/>
    </location>
</feature>
<dbReference type="SUPFAM" id="SSF51261">
    <property type="entry name" value="Duplicated hybrid motif"/>
    <property type="match status" value="1"/>
</dbReference>
<dbReference type="CDD" id="cd12797">
    <property type="entry name" value="M23_peptidase"/>
    <property type="match status" value="1"/>
</dbReference>
<dbReference type="Gene3D" id="2.70.70.10">
    <property type="entry name" value="Glucose Permease (Domain IIA)"/>
    <property type="match status" value="1"/>
</dbReference>
<accession>A0ABW3XPH4</accession>
<dbReference type="PANTHER" id="PTHR21666:SF289">
    <property type="entry name" value="L-ALA--D-GLU ENDOPEPTIDASE"/>
    <property type="match status" value="1"/>
</dbReference>
<dbReference type="Proteomes" id="UP001597058">
    <property type="component" value="Unassembled WGS sequence"/>
</dbReference>
<dbReference type="EMBL" id="JBHTMM010000066">
    <property type="protein sequence ID" value="MFD1311049.1"/>
    <property type="molecule type" value="Genomic_DNA"/>
</dbReference>
<evidence type="ECO:0000313" key="6">
    <source>
        <dbReference type="Proteomes" id="UP001597058"/>
    </source>
</evidence>
<evidence type="ECO:0000259" key="4">
    <source>
        <dbReference type="Pfam" id="PF01551"/>
    </source>
</evidence>
<dbReference type="RefSeq" id="WP_381239066.1">
    <property type="nucleotide sequence ID" value="NZ_JBHSKH010000069.1"/>
</dbReference>
<protein>
    <submittedName>
        <fullName evidence="5">M23 family metallopeptidase</fullName>
    </submittedName>
</protein>
<organism evidence="5 6">
    <name type="scientific">Streptomyces kaempferi</name>
    <dbReference type="NCBI Taxonomy" id="333725"/>
    <lineage>
        <taxon>Bacteria</taxon>
        <taxon>Bacillati</taxon>
        <taxon>Actinomycetota</taxon>
        <taxon>Actinomycetes</taxon>
        <taxon>Kitasatosporales</taxon>
        <taxon>Streptomycetaceae</taxon>
        <taxon>Streptomyces</taxon>
    </lineage>
</organism>
<dbReference type="Gene3D" id="1.10.530.10">
    <property type="match status" value="1"/>
</dbReference>
<reference evidence="6" key="1">
    <citation type="journal article" date="2019" name="Int. J. Syst. Evol. Microbiol.">
        <title>The Global Catalogue of Microorganisms (GCM) 10K type strain sequencing project: providing services to taxonomists for standard genome sequencing and annotation.</title>
        <authorList>
            <consortium name="The Broad Institute Genomics Platform"/>
            <consortium name="The Broad Institute Genome Sequencing Center for Infectious Disease"/>
            <person name="Wu L."/>
            <person name="Ma J."/>
        </authorList>
    </citation>
    <scope>NUCLEOTIDE SEQUENCE [LARGE SCALE GENOMIC DNA]</scope>
    <source>
        <strain evidence="6">CGMCC 4.7020</strain>
    </source>
</reference>
<dbReference type="InterPro" id="IPR050570">
    <property type="entry name" value="Cell_wall_metabolism_enzyme"/>
</dbReference>